<accession>A0A921G3L9</accession>
<dbReference type="Pfam" id="PF01523">
    <property type="entry name" value="PmbA_TldD_1st"/>
    <property type="match status" value="1"/>
</dbReference>
<dbReference type="PANTHER" id="PTHR43421">
    <property type="entry name" value="METALLOPROTEASE PMBA"/>
    <property type="match status" value="1"/>
</dbReference>
<proteinExistence type="inferred from homology"/>
<dbReference type="PANTHER" id="PTHR43421:SF1">
    <property type="entry name" value="METALLOPROTEASE PMBA"/>
    <property type="match status" value="1"/>
</dbReference>
<evidence type="ECO:0000259" key="2">
    <source>
        <dbReference type="Pfam" id="PF01523"/>
    </source>
</evidence>
<gene>
    <name evidence="5" type="ORF">K8V56_20830</name>
</gene>
<feature type="domain" description="Metalloprotease TldD/E central" evidence="4">
    <location>
        <begin position="113"/>
        <end position="218"/>
    </location>
</feature>
<organism evidence="5 6">
    <name type="scientific">Sporosarcina psychrophila</name>
    <name type="common">Bacillus psychrophilus</name>
    <dbReference type="NCBI Taxonomy" id="1476"/>
    <lineage>
        <taxon>Bacteria</taxon>
        <taxon>Bacillati</taxon>
        <taxon>Bacillota</taxon>
        <taxon>Bacilli</taxon>
        <taxon>Bacillales</taxon>
        <taxon>Caryophanaceae</taxon>
        <taxon>Sporosarcina</taxon>
    </lineage>
</organism>
<name>A0A921G3L9_SPOPS</name>
<dbReference type="Proteomes" id="UP000698173">
    <property type="component" value="Unassembled WGS sequence"/>
</dbReference>
<dbReference type="Gene3D" id="3.30.2290.10">
    <property type="entry name" value="PmbA/TldD superfamily"/>
    <property type="match status" value="1"/>
</dbReference>
<evidence type="ECO:0000259" key="4">
    <source>
        <dbReference type="Pfam" id="PF19290"/>
    </source>
</evidence>
<evidence type="ECO:0000313" key="6">
    <source>
        <dbReference type="Proteomes" id="UP000698173"/>
    </source>
</evidence>
<protein>
    <submittedName>
        <fullName evidence="5">TldD/PmbA family protein</fullName>
    </submittedName>
</protein>
<reference evidence="5" key="2">
    <citation type="submission" date="2021-09" db="EMBL/GenBank/DDBJ databases">
        <authorList>
            <person name="Gilroy R."/>
        </authorList>
    </citation>
    <scope>NUCLEOTIDE SEQUENCE</scope>
    <source>
        <strain evidence="5">CHK171-7178</strain>
    </source>
</reference>
<dbReference type="AlphaFoldDB" id="A0A921G3L9"/>
<dbReference type="InterPro" id="IPR045569">
    <property type="entry name" value="Metalloprtase-TldD/E_C"/>
</dbReference>
<reference evidence="5" key="1">
    <citation type="journal article" date="2021" name="PeerJ">
        <title>Extensive microbial diversity within the chicken gut microbiome revealed by metagenomics and culture.</title>
        <authorList>
            <person name="Gilroy R."/>
            <person name="Ravi A."/>
            <person name="Getino M."/>
            <person name="Pursley I."/>
            <person name="Horton D.L."/>
            <person name="Alikhan N.F."/>
            <person name="Baker D."/>
            <person name="Gharbi K."/>
            <person name="Hall N."/>
            <person name="Watson M."/>
            <person name="Adriaenssens E.M."/>
            <person name="Foster-Nyarko E."/>
            <person name="Jarju S."/>
            <person name="Secka A."/>
            <person name="Antonio M."/>
            <person name="Oren A."/>
            <person name="Chaudhuri R.R."/>
            <person name="La Ragione R."/>
            <person name="Hildebrand F."/>
            <person name="Pallen M.J."/>
        </authorList>
    </citation>
    <scope>NUCLEOTIDE SEQUENCE</scope>
    <source>
        <strain evidence="5">CHK171-7178</strain>
    </source>
</reference>
<dbReference type="GO" id="GO:0005829">
    <property type="term" value="C:cytosol"/>
    <property type="evidence" value="ECO:0007669"/>
    <property type="project" value="TreeGrafter"/>
</dbReference>
<dbReference type="InterPro" id="IPR002510">
    <property type="entry name" value="Metalloprtase-TldD/E_N"/>
</dbReference>
<dbReference type="SUPFAM" id="SSF111283">
    <property type="entry name" value="Putative modulator of DNA gyrase, PmbA/TldD"/>
    <property type="match status" value="1"/>
</dbReference>
<dbReference type="GO" id="GO:0006508">
    <property type="term" value="P:proteolysis"/>
    <property type="evidence" value="ECO:0007669"/>
    <property type="project" value="InterPro"/>
</dbReference>
<dbReference type="Pfam" id="PF19290">
    <property type="entry name" value="PmbA_TldD_2nd"/>
    <property type="match status" value="1"/>
</dbReference>
<dbReference type="EMBL" id="DYWT01000311">
    <property type="protein sequence ID" value="HJF34215.1"/>
    <property type="molecule type" value="Genomic_DNA"/>
</dbReference>
<dbReference type="Pfam" id="PF19289">
    <property type="entry name" value="PmbA_TldD_3rd"/>
    <property type="match status" value="1"/>
</dbReference>
<dbReference type="InterPro" id="IPR035068">
    <property type="entry name" value="TldD/PmbA_N"/>
</dbReference>
<comment type="caution">
    <text evidence="5">The sequence shown here is derived from an EMBL/GenBank/DDBJ whole genome shotgun (WGS) entry which is preliminary data.</text>
</comment>
<feature type="domain" description="Metalloprotease TldD/E N-terminal" evidence="2">
    <location>
        <begin position="22"/>
        <end position="86"/>
    </location>
</feature>
<comment type="similarity">
    <text evidence="1">Belongs to the peptidase U62 family.</text>
</comment>
<dbReference type="InterPro" id="IPR047657">
    <property type="entry name" value="PmbA"/>
</dbReference>
<evidence type="ECO:0000259" key="3">
    <source>
        <dbReference type="Pfam" id="PF19289"/>
    </source>
</evidence>
<evidence type="ECO:0000313" key="5">
    <source>
        <dbReference type="EMBL" id="HJF34215.1"/>
    </source>
</evidence>
<sequence>MTINEFQEKLLAEAMGTGFKEAEVYYEKSESFRVMTFKGEIDSYETSEEGGLGFRGLYNGKMGYAYTEKIEEASIAFLIDGAKANAEVLDEDDGTDIFEGSETYAKHNFYSEELAQVPTLEKIELIKSIEAKVYAYDPRIVTLNYCALQDFSEERVMANNKGLSLNEKQNGLIIFISAVVKDGEEMKTGSCIKMTRNFAELDAEAIAKEVAEEALSSLGERSIPTKKYPIIMRHDASASLLATFAPVFSAENTQAGQSLLKGKVGEKIAADTFMLLDDPSHPDAISGSNFDGEGVATQKRAIVSNGTLETLLHNRKTAKKDGVVTTGHARKSSYKSTLTIAPLNMYIAPGNKSKEELIASVEEGIFITGLAGLHSGASTVSGDFSLAATGFHIKDGKIASAVKQMTIAGNFFDYLKDIVETGADLEFMPGGYGSPSLVVKELSVTVD</sequence>
<dbReference type="InterPro" id="IPR045570">
    <property type="entry name" value="Metalloprtase-TldD/E_cen_dom"/>
</dbReference>
<dbReference type="GO" id="GO:0008237">
    <property type="term" value="F:metallopeptidase activity"/>
    <property type="evidence" value="ECO:0007669"/>
    <property type="project" value="InterPro"/>
</dbReference>
<feature type="domain" description="Metalloprotease TldD/E C-terminal" evidence="3">
    <location>
        <begin position="225"/>
        <end position="445"/>
    </location>
</feature>
<dbReference type="InterPro" id="IPR036059">
    <property type="entry name" value="TldD/PmbA_sf"/>
</dbReference>
<evidence type="ECO:0000256" key="1">
    <source>
        <dbReference type="ARBA" id="ARBA00005836"/>
    </source>
</evidence>